<name>A0A3S8UKN3_9PSED</name>
<dbReference type="Proteomes" id="UP000268230">
    <property type="component" value="Chromosome"/>
</dbReference>
<dbReference type="Pfam" id="PF02413">
    <property type="entry name" value="Caudo_TAP"/>
    <property type="match status" value="1"/>
</dbReference>
<organism evidence="1 2">
    <name type="scientific">Pseudomonas entomophila</name>
    <dbReference type="NCBI Taxonomy" id="312306"/>
    <lineage>
        <taxon>Bacteria</taxon>
        <taxon>Pseudomonadati</taxon>
        <taxon>Pseudomonadota</taxon>
        <taxon>Gammaproteobacteria</taxon>
        <taxon>Pseudomonadales</taxon>
        <taxon>Pseudomonadaceae</taxon>
        <taxon>Pseudomonas</taxon>
    </lineage>
</organism>
<sequence length="114" mass="12537">MSYAVRNDGRGYRAVPSEAAIGADEWFSLELPPDPVVPLEQRVDAARVLRDGYLTTAAVRIAPLQDAVDLGSASAEDQALLALWKRYRVDLGRIEQQAGFPDDIDWPSEPVTNL</sequence>
<dbReference type="InterPro" id="IPR003458">
    <property type="entry name" value="Phage_T4_Gp38_tail_assem"/>
</dbReference>
<dbReference type="EMBL" id="CP034338">
    <property type="protein sequence ID" value="AZL68777.1"/>
    <property type="molecule type" value="Genomic_DNA"/>
</dbReference>
<proteinExistence type="predicted"/>
<evidence type="ECO:0000313" key="1">
    <source>
        <dbReference type="EMBL" id="AZL68777.1"/>
    </source>
</evidence>
<accession>A0A3S8UKN3</accession>
<dbReference type="AlphaFoldDB" id="A0A3S8UKN3"/>
<reference evidence="1 2" key="1">
    <citation type="submission" date="2018-12" db="EMBL/GenBank/DDBJ databases">
        <authorList>
            <person name="Li S."/>
            <person name="Yang R."/>
            <person name="Chen G."/>
            <person name="Zou L."/>
            <person name="Zhang C."/>
            <person name="Chen Y."/>
            <person name="Liu Z."/>
            <person name="Li Y."/>
            <person name="Yan Y."/>
            <person name="Huang M."/>
            <person name="Chen T."/>
        </authorList>
    </citation>
    <scope>NUCLEOTIDE SEQUENCE [LARGE SCALE GENOMIC DNA]</scope>
    <source>
        <strain evidence="1 2">1257</strain>
    </source>
</reference>
<gene>
    <name evidence="1" type="ORF">EJA05_13995</name>
</gene>
<dbReference type="KEGG" id="pory:EJA05_13995"/>
<dbReference type="OrthoDB" id="8596093at2"/>
<evidence type="ECO:0000313" key="2">
    <source>
        <dbReference type="Proteomes" id="UP000268230"/>
    </source>
</evidence>
<protein>
    <submittedName>
        <fullName evidence="1">Tail assembly chaperone</fullName>
    </submittedName>
</protein>